<reference evidence="2 3" key="1">
    <citation type="submission" date="2019-08" db="EMBL/GenBank/DDBJ databases">
        <title>Rapid identification of Enteric Bacteria from Whole Genome Sequences (WGS) using Average Nucleotide Identity (ANI).</title>
        <authorList>
            <person name="Lane C."/>
        </authorList>
    </citation>
    <scope>NUCLEOTIDE SEQUENCE [LARGE SCALE GENOMIC DNA]</scope>
    <source>
        <strain evidence="2 3">D4984</strain>
    </source>
</reference>
<dbReference type="RefSeq" id="WP_082199074.1">
    <property type="nucleotide sequence ID" value="NZ_CAUWMG010000052.1"/>
</dbReference>
<dbReference type="GeneID" id="52036053"/>
<organism evidence="2 3">
    <name type="scientific">Campylobacter helveticus</name>
    <dbReference type="NCBI Taxonomy" id="28898"/>
    <lineage>
        <taxon>Bacteria</taxon>
        <taxon>Pseudomonadati</taxon>
        <taxon>Campylobacterota</taxon>
        <taxon>Epsilonproteobacteria</taxon>
        <taxon>Campylobacterales</taxon>
        <taxon>Campylobacteraceae</taxon>
        <taxon>Campylobacter</taxon>
    </lineage>
</organism>
<feature type="chain" id="PRO_5046014200" description="Lipoprotein SmpA/OmlA domain-containing protein" evidence="1">
    <location>
        <begin position="18"/>
        <end position="109"/>
    </location>
</feature>
<gene>
    <name evidence="2" type="ORF">FVD16_03425</name>
</gene>
<dbReference type="Proteomes" id="UP000321317">
    <property type="component" value="Unassembled WGS sequence"/>
</dbReference>
<name>A0ABY3L343_9BACT</name>
<proteinExistence type="predicted"/>
<evidence type="ECO:0000313" key="3">
    <source>
        <dbReference type="Proteomes" id="UP000321317"/>
    </source>
</evidence>
<evidence type="ECO:0008006" key="4">
    <source>
        <dbReference type="Google" id="ProtNLM"/>
    </source>
</evidence>
<evidence type="ECO:0000313" key="2">
    <source>
        <dbReference type="EMBL" id="TXK58337.1"/>
    </source>
</evidence>
<feature type="signal peptide" evidence="1">
    <location>
        <begin position="1"/>
        <end position="17"/>
    </location>
</feature>
<evidence type="ECO:0000256" key="1">
    <source>
        <dbReference type="SAM" id="SignalP"/>
    </source>
</evidence>
<protein>
    <recommendedName>
        <fullName evidence="4">Lipoprotein SmpA/OmlA domain-containing protein</fullName>
    </recommendedName>
</protein>
<keyword evidence="3" id="KW-1185">Reference proteome</keyword>
<accession>A0ABY3L343</accession>
<dbReference type="PROSITE" id="PS51257">
    <property type="entry name" value="PROKAR_LIPOPROTEIN"/>
    <property type="match status" value="1"/>
</dbReference>
<comment type="caution">
    <text evidence="2">The sequence shown here is derived from an EMBL/GenBank/DDBJ whole genome shotgun (WGS) entry which is preliminary data.</text>
</comment>
<keyword evidence="1" id="KW-0732">Signal</keyword>
<dbReference type="EMBL" id="VRMA01000033">
    <property type="protein sequence ID" value="TXK58337.1"/>
    <property type="molecule type" value="Genomic_DNA"/>
</dbReference>
<sequence length="109" mass="12124">MKFLLLLITALFITACAYTTGTEVSEQTFNSLTINKSKQSDVERIAGYPTRKTTLGNKEVWYYDFTKISHNPFGGNVDESAVFEFNSKGVLIKKYKTKGSGNSNPLLGK</sequence>